<evidence type="ECO:0000256" key="1">
    <source>
        <dbReference type="SAM" id="MobiDB-lite"/>
    </source>
</evidence>
<dbReference type="GeneID" id="92760854"/>
<sequence>MIIVQIDKNQLQGAARLVKDISASLETGLAGGWNTTQLNGFTRVSGLDQLGREHAGVLDSGPGSARAVVQGLGEVIGGLARGLEATVQGFEAQEDVFTRSLDRLHGGCGEGTGSGSVSAEKLGVIALPEHMTPVPVAVGAKVVIPPRSVIALLRDYFTTHTSAIGEATTAWKGLHASMVDATDRLRIIANDIASANRGEVIDAIVDKLRATSEATESFGLNAEAMARWSGRMGLTHKLGSAAAGAINGSVMTNPIPGARELQERLALLAYAKVAMPPLLSLAEPRVGSLLDAVVPPSSGGALEAELADLATQSKRDFDGQLEKIRIGDPDPALVHAAQQLNGATHGDTSGGQTTVAGSAAPTVTQAVAPAPGNSALSSGVGPVPGAGLASSIGAPGIGGVPHASAIGTTQRGGGAVPVAGRAGQGAGAGCGGTKKTATNPRRAVTRPAAVAGRGSSIAGPSRLTTERPKKGGRVANGFGAGVSSGGVGAAGTGTGKLPNLSEVGGKGGGSAGVPRGSLGTGSASSGAGGRSAGGFGRGMMPVGMGAHKDRKKSRAVKTVLSELEQDANTKAILGETPPMVPGTIGAWARN</sequence>
<organism evidence="2 3">
    <name type="scientific">Corynebacterium glucuronolyticum</name>
    <dbReference type="NCBI Taxonomy" id="39791"/>
    <lineage>
        <taxon>Bacteria</taxon>
        <taxon>Bacillati</taxon>
        <taxon>Actinomycetota</taxon>
        <taxon>Actinomycetes</taxon>
        <taxon>Mycobacteriales</taxon>
        <taxon>Corynebacteriaceae</taxon>
        <taxon>Corynebacterium</taxon>
    </lineage>
</organism>
<gene>
    <name evidence="2" type="ORF">I6I10_05285</name>
</gene>
<proteinExistence type="predicted"/>
<protein>
    <submittedName>
        <fullName evidence="2">Uncharacterized protein</fullName>
    </submittedName>
</protein>
<accession>A0A7T4JVV2</accession>
<dbReference type="RefSeq" id="WP_084036128.1">
    <property type="nucleotide sequence ID" value="NZ_CP066007.1"/>
</dbReference>
<evidence type="ECO:0000313" key="2">
    <source>
        <dbReference type="EMBL" id="QQB47309.1"/>
    </source>
</evidence>
<dbReference type="EMBL" id="CP066007">
    <property type="protein sequence ID" value="QQB47309.1"/>
    <property type="molecule type" value="Genomic_DNA"/>
</dbReference>
<name>A0A7T4JVV2_9CORY</name>
<feature type="compositionally biased region" description="Gly residues" evidence="1">
    <location>
        <begin position="478"/>
        <end position="494"/>
    </location>
</feature>
<feature type="compositionally biased region" description="Low complexity" evidence="1">
    <location>
        <begin position="437"/>
        <end position="454"/>
    </location>
</feature>
<feature type="compositionally biased region" description="Gly residues" evidence="1">
    <location>
        <begin position="422"/>
        <end position="432"/>
    </location>
</feature>
<dbReference type="AlphaFoldDB" id="A0A7T4JVV2"/>
<feature type="compositionally biased region" description="Gly residues" evidence="1">
    <location>
        <begin position="526"/>
        <end position="537"/>
    </location>
</feature>
<dbReference type="OrthoDB" id="4428152at2"/>
<reference evidence="2 3" key="1">
    <citation type="submission" date="2020-12" db="EMBL/GenBank/DDBJ databases">
        <title>FDA dAtabase for Regulatory Grade micrObial Sequences (FDA-ARGOS): Supporting development and validation of Infectious Disease Dx tests.</title>
        <authorList>
            <person name="Sproer C."/>
            <person name="Gronow S."/>
            <person name="Severitt S."/>
            <person name="Schroder I."/>
            <person name="Tallon L."/>
            <person name="Sadzewicz L."/>
            <person name="Zhao X."/>
            <person name="Boylan J."/>
            <person name="Ott S."/>
            <person name="Bowen H."/>
            <person name="Vavikolanu K."/>
            <person name="Mehta A."/>
            <person name="Aluvathingal J."/>
            <person name="Nadendla S."/>
            <person name="Lowell S."/>
            <person name="Myers T."/>
            <person name="Yan Y."/>
            <person name="Sichtig H."/>
        </authorList>
    </citation>
    <scope>NUCLEOTIDE SEQUENCE [LARGE SCALE GENOMIC DNA]</scope>
    <source>
        <strain evidence="2 3">FDAARGOS_1053</strain>
    </source>
</reference>
<feature type="compositionally biased region" description="Low complexity" evidence="1">
    <location>
        <begin position="512"/>
        <end position="525"/>
    </location>
</feature>
<dbReference type="Proteomes" id="UP000596145">
    <property type="component" value="Chromosome"/>
</dbReference>
<feature type="region of interest" description="Disordered" evidence="1">
    <location>
        <begin position="403"/>
        <end position="554"/>
    </location>
</feature>
<evidence type="ECO:0000313" key="3">
    <source>
        <dbReference type="Proteomes" id="UP000596145"/>
    </source>
</evidence>